<keyword evidence="4" id="KW-0560">Oxidoreductase</keyword>
<evidence type="ECO:0000256" key="3">
    <source>
        <dbReference type="ARBA" id="ARBA00022827"/>
    </source>
</evidence>
<dbReference type="GO" id="GO:0005739">
    <property type="term" value="C:mitochondrion"/>
    <property type="evidence" value="ECO:0007669"/>
    <property type="project" value="TreeGrafter"/>
</dbReference>
<reference evidence="7 8" key="1">
    <citation type="submission" date="2018-10" db="EMBL/GenBank/DDBJ databases">
        <title>Fifty Aureobasidium pullulans genomes reveal a recombining polyextremotolerant generalist.</title>
        <authorList>
            <person name="Gostincar C."/>
            <person name="Turk M."/>
            <person name="Zajc J."/>
            <person name="Gunde-Cimerman N."/>
        </authorList>
    </citation>
    <scope>NUCLEOTIDE SEQUENCE [LARGE SCALE GENOMIC DNA]</scope>
    <source>
        <strain evidence="7 8">EXF-3380</strain>
    </source>
</reference>
<organism evidence="7 8">
    <name type="scientific">Aureobasidium pullulans</name>
    <name type="common">Black yeast</name>
    <name type="synonym">Pullularia pullulans</name>
    <dbReference type="NCBI Taxonomy" id="5580"/>
    <lineage>
        <taxon>Eukaryota</taxon>
        <taxon>Fungi</taxon>
        <taxon>Dikarya</taxon>
        <taxon>Ascomycota</taxon>
        <taxon>Pezizomycotina</taxon>
        <taxon>Dothideomycetes</taxon>
        <taxon>Dothideomycetidae</taxon>
        <taxon>Dothideales</taxon>
        <taxon>Saccotheciaceae</taxon>
        <taxon>Aureobasidium</taxon>
    </lineage>
</organism>
<evidence type="ECO:0000256" key="2">
    <source>
        <dbReference type="ARBA" id="ARBA00022630"/>
    </source>
</evidence>
<name>A0A4T0D7Q2_AURPU</name>
<gene>
    <name evidence="7" type="ORF">D6C83_04254</name>
</gene>
<keyword evidence="2" id="KW-0285">Flavoprotein</keyword>
<dbReference type="Pfam" id="PF07992">
    <property type="entry name" value="Pyr_redox_2"/>
    <property type="match status" value="1"/>
</dbReference>
<evidence type="ECO:0000259" key="6">
    <source>
        <dbReference type="Pfam" id="PF07992"/>
    </source>
</evidence>
<dbReference type="InterPro" id="IPR045024">
    <property type="entry name" value="NDH-2"/>
</dbReference>
<dbReference type="Gene3D" id="3.50.50.100">
    <property type="match status" value="1"/>
</dbReference>
<dbReference type="AlphaFoldDB" id="A0A4T0D7Q2"/>
<evidence type="ECO:0000313" key="7">
    <source>
        <dbReference type="EMBL" id="TIA54452.1"/>
    </source>
</evidence>
<sequence>MLALRNATLPRTLASGVSRQYESTAAAAVLRGHNRDTASRTNADQLTSRTQARFVTRSIESNKGDRERVVVLGSGWAGYTLARDLDPKKYQVVVVSPRSYFVFTPLLASTSTGTLEFRTALEPVRSRRTKVEFFQGWADSVDFAAKTLSIEEAVESPWQGVALAGDGSENQDANQLEKEKGVKAKKGKMFEMSYDKLVVAVGCYSQTFGTPGVKENAYFLKDVGDARKIRNRMLSCFETASLPTTSDEMKKQLLNFAVVGGGPTGIEFSAELHDLISEDMAKLYPELMQYYKITVYDVAEKVLSMFDDKLAKFAIERFTREGIDVKTSHHVKSLRRGAPKKLKETASGDEVIKDETSCYTLDLKEEGEVGVGMVVWSTGLMMNPFISKSLAKPYTIPISSAAVETPSDAKSWNISTHPRSGGIMTNDRLRVIMQPSDQKADDKEQLKSYKDVLALLRNSSSRDCDAIIHILK</sequence>
<dbReference type="Proteomes" id="UP000304947">
    <property type="component" value="Unassembled WGS sequence"/>
</dbReference>
<evidence type="ECO:0000256" key="4">
    <source>
        <dbReference type="ARBA" id="ARBA00023002"/>
    </source>
</evidence>
<dbReference type="PANTHER" id="PTHR43706:SF17">
    <property type="entry name" value="NADH DEHYDROGENASE (EUROFUNG)"/>
    <property type="match status" value="1"/>
</dbReference>
<dbReference type="PANTHER" id="PTHR43706">
    <property type="entry name" value="NADH DEHYDROGENASE"/>
    <property type="match status" value="1"/>
</dbReference>
<protein>
    <submittedName>
        <fullName evidence="7">FAD/NAD(P)-binding domain-containing protein</fullName>
    </submittedName>
</protein>
<dbReference type="EMBL" id="QZBU01001186">
    <property type="protein sequence ID" value="TIA54452.1"/>
    <property type="molecule type" value="Genomic_DNA"/>
</dbReference>
<dbReference type="SUPFAM" id="SSF51905">
    <property type="entry name" value="FAD/NAD(P)-binding domain"/>
    <property type="match status" value="2"/>
</dbReference>
<proteinExistence type="inferred from homology"/>
<feature type="non-terminal residue" evidence="7">
    <location>
        <position position="472"/>
    </location>
</feature>
<feature type="domain" description="FAD/NAD(P)-binding" evidence="6">
    <location>
        <begin position="68"/>
        <end position="385"/>
    </location>
</feature>
<keyword evidence="3" id="KW-0274">FAD</keyword>
<keyword evidence="5" id="KW-0520">NAD</keyword>
<dbReference type="PRINTS" id="PR00368">
    <property type="entry name" value="FADPNR"/>
</dbReference>
<accession>A0A4T0D7Q2</accession>
<comment type="similarity">
    <text evidence="1">Belongs to the NADH dehydrogenase family.</text>
</comment>
<evidence type="ECO:0000256" key="1">
    <source>
        <dbReference type="ARBA" id="ARBA00005272"/>
    </source>
</evidence>
<dbReference type="InterPro" id="IPR036188">
    <property type="entry name" value="FAD/NAD-bd_sf"/>
</dbReference>
<comment type="caution">
    <text evidence="7">The sequence shown here is derived from an EMBL/GenBank/DDBJ whole genome shotgun (WGS) entry which is preliminary data.</text>
</comment>
<evidence type="ECO:0000256" key="5">
    <source>
        <dbReference type="ARBA" id="ARBA00023027"/>
    </source>
</evidence>
<evidence type="ECO:0000313" key="8">
    <source>
        <dbReference type="Proteomes" id="UP000304947"/>
    </source>
</evidence>
<dbReference type="GO" id="GO:0003954">
    <property type="term" value="F:NADH dehydrogenase activity"/>
    <property type="evidence" value="ECO:0007669"/>
    <property type="project" value="InterPro"/>
</dbReference>
<dbReference type="InterPro" id="IPR023753">
    <property type="entry name" value="FAD/NAD-binding_dom"/>
</dbReference>